<sequence length="273" mass="29314">MSETPKGLRARLHCALDVGRTGKLSALNMALIVAILLSVLVAVLDTEATIARPMATLFTGLDILFLVLFGVEYLARLWTAPETPRYAHPVWGRLRWMVSPAAIIDLLALAPALIFAGATPAYLFRLFRLLRILRLAKLGRFSRAWTLMAEAVASRRAELLLTLGAACMVMLVSACLLYLIEGESQPDKFGSIPRSLWWAVITMTTIGYGDVFPVTPLGKLVAALTAVAGIGLIAAPTGILAAAFSDAAQRHREAIEAECAQAELASLPPPPEA</sequence>
<keyword evidence="8 12" id="KW-1133">Transmembrane helix</keyword>
<keyword evidence="6" id="KW-0851">Voltage-gated channel</keyword>
<dbReference type="GO" id="GO:0008076">
    <property type="term" value="C:voltage-gated potassium channel complex"/>
    <property type="evidence" value="ECO:0007669"/>
    <property type="project" value="InterPro"/>
</dbReference>
<keyword evidence="9" id="KW-0406">Ion transport</keyword>
<dbReference type="Gene3D" id="1.20.120.350">
    <property type="entry name" value="Voltage-gated potassium channels. Chain C"/>
    <property type="match status" value="1"/>
</dbReference>
<dbReference type="PRINTS" id="PR00169">
    <property type="entry name" value="KCHANNEL"/>
</dbReference>
<keyword evidence="5" id="KW-0631">Potassium channel</keyword>
<dbReference type="InterPro" id="IPR028325">
    <property type="entry name" value="VG_K_chnl"/>
</dbReference>
<comment type="caution">
    <text evidence="14">The sequence shown here is derived from an EMBL/GenBank/DDBJ whole genome shotgun (WGS) entry which is preliminary data.</text>
</comment>
<evidence type="ECO:0000256" key="5">
    <source>
        <dbReference type="ARBA" id="ARBA00022826"/>
    </source>
</evidence>
<evidence type="ECO:0000256" key="11">
    <source>
        <dbReference type="ARBA" id="ARBA00023303"/>
    </source>
</evidence>
<dbReference type="GO" id="GO:0005249">
    <property type="term" value="F:voltage-gated potassium channel activity"/>
    <property type="evidence" value="ECO:0007669"/>
    <property type="project" value="InterPro"/>
</dbReference>
<feature type="transmembrane region" description="Helical" evidence="12">
    <location>
        <begin position="220"/>
        <end position="244"/>
    </location>
</feature>
<evidence type="ECO:0000256" key="12">
    <source>
        <dbReference type="SAM" id="Phobius"/>
    </source>
</evidence>
<evidence type="ECO:0000256" key="6">
    <source>
        <dbReference type="ARBA" id="ARBA00022882"/>
    </source>
</evidence>
<accession>A0A7W9FEN6</accession>
<dbReference type="GO" id="GO:0001508">
    <property type="term" value="P:action potential"/>
    <property type="evidence" value="ECO:0007669"/>
    <property type="project" value="TreeGrafter"/>
</dbReference>
<gene>
    <name evidence="14" type="ORF">GGR13_000111</name>
</gene>
<keyword evidence="11 14" id="KW-0407">Ion channel</keyword>
<evidence type="ECO:0000256" key="10">
    <source>
        <dbReference type="ARBA" id="ARBA00023136"/>
    </source>
</evidence>
<dbReference type="Pfam" id="PF00520">
    <property type="entry name" value="Ion_trans"/>
    <property type="match status" value="1"/>
</dbReference>
<name>A0A7W9FEN6_9CAUL</name>
<evidence type="ECO:0000259" key="13">
    <source>
        <dbReference type="Pfam" id="PF00520"/>
    </source>
</evidence>
<keyword evidence="7" id="KW-0630">Potassium</keyword>
<evidence type="ECO:0000256" key="4">
    <source>
        <dbReference type="ARBA" id="ARBA00022692"/>
    </source>
</evidence>
<evidence type="ECO:0000256" key="2">
    <source>
        <dbReference type="ARBA" id="ARBA00022448"/>
    </source>
</evidence>
<organism evidence="14 15">
    <name type="scientific">Brevundimonas variabilis</name>
    <dbReference type="NCBI Taxonomy" id="74312"/>
    <lineage>
        <taxon>Bacteria</taxon>
        <taxon>Pseudomonadati</taxon>
        <taxon>Pseudomonadota</taxon>
        <taxon>Alphaproteobacteria</taxon>
        <taxon>Caulobacterales</taxon>
        <taxon>Caulobacteraceae</taxon>
        <taxon>Brevundimonas</taxon>
    </lineage>
</organism>
<feature type="transmembrane region" description="Helical" evidence="12">
    <location>
        <begin position="98"/>
        <end position="124"/>
    </location>
</feature>
<proteinExistence type="predicted"/>
<dbReference type="PANTHER" id="PTHR11537">
    <property type="entry name" value="VOLTAGE-GATED POTASSIUM CHANNEL"/>
    <property type="match status" value="1"/>
</dbReference>
<dbReference type="SUPFAM" id="SSF81324">
    <property type="entry name" value="Voltage-gated potassium channels"/>
    <property type="match status" value="1"/>
</dbReference>
<evidence type="ECO:0000256" key="9">
    <source>
        <dbReference type="ARBA" id="ARBA00023065"/>
    </source>
</evidence>
<keyword evidence="10 12" id="KW-0472">Membrane</keyword>
<dbReference type="Gene3D" id="1.10.287.70">
    <property type="match status" value="1"/>
</dbReference>
<comment type="subcellular location">
    <subcellularLocation>
        <location evidence="1">Membrane</location>
        <topology evidence="1">Multi-pass membrane protein</topology>
    </subcellularLocation>
</comment>
<feature type="transmembrane region" description="Helical" evidence="12">
    <location>
        <begin position="26"/>
        <end position="44"/>
    </location>
</feature>
<feature type="transmembrane region" description="Helical" evidence="12">
    <location>
        <begin position="56"/>
        <end position="78"/>
    </location>
</feature>
<evidence type="ECO:0000256" key="7">
    <source>
        <dbReference type="ARBA" id="ARBA00022958"/>
    </source>
</evidence>
<evidence type="ECO:0000313" key="14">
    <source>
        <dbReference type="EMBL" id="MBB5744539.1"/>
    </source>
</evidence>
<dbReference type="Proteomes" id="UP000545037">
    <property type="component" value="Unassembled WGS sequence"/>
</dbReference>
<dbReference type="InterPro" id="IPR027359">
    <property type="entry name" value="Volt_channel_dom_sf"/>
</dbReference>
<feature type="domain" description="Ion transport" evidence="13">
    <location>
        <begin position="26"/>
        <end position="250"/>
    </location>
</feature>
<evidence type="ECO:0000256" key="1">
    <source>
        <dbReference type="ARBA" id="ARBA00004141"/>
    </source>
</evidence>
<dbReference type="InterPro" id="IPR005821">
    <property type="entry name" value="Ion_trans_dom"/>
</dbReference>
<protein>
    <submittedName>
        <fullName evidence="14">Voltage-gated potassium channel</fullName>
    </submittedName>
</protein>
<feature type="transmembrane region" description="Helical" evidence="12">
    <location>
        <begin position="159"/>
        <end position="180"/>
    </location>
</feature>
<evidence type="ECO:0000313" key="15">
    <source>
        <dbReference type="Proteomes" id="UP000545037"/>
    </source>
</evidence>
<keyword evidence="3" id="KW-0633">Potassium transport</keyword>
<keyword evidence="15" id="KW-1185">Reference proteome</keyword>
<keyword evidence="4 12" id="KW-0812">Transmembrane</keyword>
<reference evidence="14 15" key="1">
    <citation type="submission" date="2020-08" db="EMBL/GenBank/DDBJ databases">
        <title>Genomic Encyclopedia of Type Strains, Phase IV (KMG-IV): sequencing the most valuable type-strain genomes for metagenomic binning, comparative biology and taxonomic classification.</title>
        <authorList>
            <person name="Goeker M."/>
        </authorList>
    </citation>
    <scope>NUCLEOTIDE SEQUENCE [LARGE SCALE GENOMIC DNA]</scope>
    <source>
        <strain evidence="14 15">DSM 4737</strain>
    </source>
</reference>
<evidence type="ECO:0000256" key="3">
    <source>
        <dbReference type="ARBA" id="ARBA00022538"/>
    </source>
</evidence>
<keyword evidence="2" id="KW-0813">Transport</keyword>
<dbReference type="PANTHER" id="PTHR11537:SF254">
    <property type="entry name" value="POTASSIUM VOLTAGE-GATED CHANNEL PROTEIN SHAB"/>
    <property type="match status" value="1"/>
</dbReference>
<evidence type="ECO:0000256" key="8">
    <source>
        <dbReference type="ARBA" id="ARBA00022989"/>
    </source>
</evidence>
<dbReference type="AlphaFoldDB" id="A0A7W9FEN6"/>
<dbReference type="RefSeq" id="WP_183211522.1">
    <property type="nucleotide sequence ID" value="NZ_JACHOR010000001.1"/>
</dbReference>
<dbReference type="EMBL" id="JACHOR010000001">
    <property type="protein sequence ID" value="MBB5744539.1"/>
    <property type="molecule type" value="Genomic_DNA"/>
</dbReference>